<proteinExistence type="predicted"/>
<organism evidence="3 4">
    <name type="scientific">Streblomastix strix</name>
    <dbReference type="NCBI Taxonomy" id="222440"/>
    <lineage>
        <taxon>Eukaryota</taxon>
        <taxon>Metamonada</taxon>
        <taxon>Preaxostyla</taxon>
        <taxon>Oxymonadida</taxon>
        <taxon>Streblomastigidae</taxon>
        <taxon>Streblomastix</taxon>
    </lineage>
</organism>
<dbReference type="EMBL" id="SNRW01005030">
    <property type="protein sequence ID" value="KAA6385940.1"/>
    <property type="molecule type" value="Genomic_DNA"/>
</dbReference>
<dbReference type="AlphaFoldDB" id="A0A5J4VU37"/>
<dbReference type="GO" id="GO:0015074">
    <property type="term" value="P:DNA integration"/>
    <property type="evidence" value="ECO:0007669"/>
    <property type="project" value="InterPro"/>
</dbReference>
<gene>
    <name evidence="3" type="ORF">EZS28_018532</name>
</gene>
<feature type="non-terminal residue" evidence="3">
    <location>
        <position position="1128"/>
    </location>
</feature>
<name>A0A5J4VU37_9EUKA</name>
<feature type="domain" description="Integrase catalytic" evidence="2">
    <location>
        <begin position="69"/>
        <end position="236"/>
    </location>
</feature>
<protein>
    <recommendedName>
        <fullName evidence="2">Integrase catalytic domain-containing protein</fullName>
    </recommendedName>
</protein>
<dbReference type="InterPro" id="IPR001584">
    <property type="entry name" value="Integrase_cat-core"/>
</dbReference>
<dbReference type="OrthoDB" id="2186513at2759"/>
<feature type="region of interest" description="Disordered" evidence="1">
    <location>
        <begin position="242"/>
        <end position="263"/>
    </location>
</feature>
<comment type="caution">
    <text evidence="3">The sequence shown here is derived from an EMBL/GenBank/DDBJ whole genome shotgun (WGS) entry which is preliminary data.</text>
</comment>
<dbReference type="SUPFAM" id="SSF53098">
    <property type="entry name" value="Ribonuclease H-like"/>
    <property type="match status" value="1"/>
</dbReference>
<dbReference type="Gene3D" id="3.30.420.10">
    <property type="entry name" value="Ribonuclease H-like superfamily/Ribonuclease H"/>
    <property type="match status" value="1"/>
</dbReference>
<sequence>MPKKSKKLEKDDLFQVITQKQFPFKSKYDVIRKANYYDIPTHQTKNQFDIYPQTNALEPHDYQLKPLARFERPYFSPNYNSWEIDQVFIMKKSIEIKQYLFAINVNTKYLIVIPVKSKSQIPILDALKQLISLVPIEDIRGDGEKAYASKLLNDFYKENNINTFFTGNKFTNHNRVIDRVIRTIRNAPIQVQNDKRIEVETANLFLIASAFDVINGFVKDKMTQITYPRQLSIPTIIEEDSPFEKNQQTSIDSPSQSSRRRSSIFENELTADTSVCKWLLDIISEDEHMLKESAHFILSEPQLIRVVAYTFDVNEQQVQLNEDVSTCCTRFMNDGTITLTEIRIGNVNIHALDENKVNLLRDTYKLCLQKVRKITSILDLIETIGLSFTKLFINKVAKHLNMFIFEQMAQSEAHVMDVIQIHVETLFGNIRYNKVGLVEQVQNINSQVIILQNAPESYDQEQLDEMLLLKADKSELIDSYSKTEDDALLLLKANVVDIVDFYSKTETDTLLDDKADKTDTYSKTETDTLLDAKANVVDIVDSYSKTEDDALLLLKANVVDIVDSYSKSKDDALLLLKADKSDTYSKTEDDALLLLKANVVDIVDCYSKSEDDALLLLKADKTQLIDSYSKTEDDALLLLKADKSELIDSYSKTEDDELLLLKANVADLTNYVDLNSAQIISRQKQFAVISVSSISKQNKNDASILLAGGGYMLVSSLVTQPQLQEVRDIATGKSKAYVFSTQGELNDWMADQENVAKLVIGDNLFIVDKEVTDYWWDGTDLKVLETELPDMSNVITTLGTATGGGNAITDISIDGNVLTPAKNKNFVDTDYDQSITGQKTFNTTIHSVGIMVQSYDNSSVVCAGIGVRSIADIQSASYSKSENDALLLLKADKSTTYSKSETYARDEVYTKTEDDALLLLKADKSTTYSKSETYARDEVYTKGETNNLLNNKADTGVSYTKGEDDALLLLKADKTQLIDSYSKSETYARDEVYTKGETNNLLNNKADNGISYTKGEDDALLLLKADKSTTYSKSETYARDEVYTKTQDDALLLLKADKTQLIDSYSKSETYARDEVYTKGETNNLLNNKANQTTTYTKIETDQLISQIETGDVDMTDYYNKTKTDELL</sequence>
<dbReference type="GO" id="GO:0003676">
    <property type="term" value="F:nucleic acid binding"/>
    <property type="evidence" value="ECO:0007669"/>
    <property type="project" value="InterPro"/>
</dbReference>
<dbReference type="InterPro" id="IPR036397">
    <property type="entry name" value="RNaseH_sf"/>
</dbReference>
<reference evidence="3 4" key="1">
    <citation type="submission" date="2019-03" db="EMBL/GenBank/DDBJ databases">
        <title>Single cell metagenomics reveals metabolic interactions within the superorganism composed of flagellate Streblomastix strix and complex community of Bacteroidetes bacteria on its surface.</title>
        <authorList>
            <person name="Treitli S.C."/>
            <person name="Kolisko M."/>
            <person name="Husnik F."/>
            <person name="Keeling P."/>
            <person name="Hampl V."/>
        </authorList>
    </citation>
    <scope>NUCLEOTIDE SEQUENCE [LARGE SCALE GENOMIC DNA]</scope>
    <source>
        <strain evidence="3">ST1C</strain>
    </source>
</reference>
<dbReference type="Proteomes" id="UP000324800">
    <property type="component" value="Unassembled WGS sequence"/>
</dbReference>
<evidence type="ECO:0000313" key="4">
    <source>
        <dbReference type="Proteomes" id="UP000324800"/>
    </source>
</evidence>
<dbReference type="PROSITE" id="PS50994">
    <property type="entry name" value="INTEGRASE"/>
    <property type="match status" value="1"/>
</dbReference>
<dbReference type="InterPro" id="IPR012337">
    <property type="entry name" value="RNaseH-like_sf"/>
</dbReference>
<accession>A0A5J4VU37</accession>
<evidence type="ECO:0000313" key="3">
    <source>
        <dbReference type="EMBL" id="KAA6385940.1"/>
    </source>
</evidence>
<evidence type="ECO:0000256" key="1">
    <source>
        <dbReference type="SAM" id="MobiDB-lite"/>
    </source>
</evidence>
<evidence type="ECO:0000259" key="2">
    <source>
        <dbReference type="PROSITE" id="PS50994"/>
    </source>
</evidence>
<feature type="compositionally biased region" description="Low complexity" evidence="1">
    <location>
        <begin position="247"/>
        <end position="257"/>
    </location>
</feature>